<sequence length="41" mass="5089">MFKVLIEFLQMLFSQMICWHRARPRLHIVKIDRTTNQKVLF</sequence>
<protein>
    <submittedName>
        <fullName evidence="1">Uncharacterized protein</fullName>
    </submittedName>
</protein>
<keyword evidence="2" id="KW-1185">Reference proteome</keyword>
<dbReference type="EMBL" id="BPVZ01000100">
    <property type="protein sequence ID" value="GKV33424.1"/>
    <property type="molecule type" value="Genomic_DNA"/>
</dbReference>
<gene>
    <name evidence="1" type="ORF">SLEP1_g41940</name>
</gene>
<dbReference type="AlphaFoldDB" id="A0AAV5L865"/>
<accession>A0AAV5L865</accession>
<reference evidence="1 2" key="1">
    <citation type="journal article" date="2021" name="Commun. Biol.">
        <title>The genome of Shorea leprosula (Dipterocarpaceae) highlights the ecological relevance of drought in aseasonal tropical rainforests.</title>
        <authorList>
            <person name="Ng K.K.S."/>
            <person name="Kobayashi M.J."/>
            <person name="Fawcett J.A."/>
            <person name="Hatakeyama M."/>
            <person name="Paape T."/>
            <person name="Ng C.H."/>
            <person name="Ang C.C."/>
            <person name="Tnah L.H."/>
            <person name="Lee C.T."/>
            <person name="Nishiyama T."/>
            <person name="Sese J."/>
            <person name="O'Brien M.J."/>
            <person name="Copetti D."/>
            <person name="Mohd Noor M.I."/>
            <person name="Ong R.C."/>
            <person name="Putra M."/>
            <person name="Sireger I.Z."/>
            <person name="Indrioko S."/>
            <person name="Kosugi Y."/>
            <person name="Izuno A."/>
            <person name="Isagi Y."/>
            <person name="Lee S.L."/>
            <person name="Shimizu K.K."/>
        </authorList>
    </citation>
    <scope>NUCLEOTIDE SEQUENCE [LARGE SCALE GENOMIC DNA]</scope>
    <source>
        <strain evidence="1">214</strain>
    </source>
</reference>
<dbReference type="Proteomes" id="UP001054252">
    <property type="component" value="Unassembled WGS sequence"/>
</dbReference>
<name>A0AAV5L865_9ROSI</name>
<comment type="caution">
    <text evidence="1">The sequence shown here is derived from an EMBL/GenBank/DDBJ whole genome shotgun (WGS) entry which is preliminary data.</text>
</comment>
<organism evidence="1 2">
    <name type="scientific">Rubroshorea leprosula</name>
    <dbReference type="NCBI Taxonomy" id="152421"/>
    <lineage>
        <taxon>Eukaryota</taxon>
        <taxon>Viridiplantae</taxon>
        <taxon>Streptophyta</taxon>
        <taxon>Embryophyta</taxon>
        <taxon>Tracheophyta</taxon>
        <taxon>Spermatophyta</taxon>
        <taxon>Magnoliopsida</taxon>
        <taxon>eudicotyledons</taxon>
        <taxon>Gunneridae</taxon>
        <taxon>Pentapetalae</taxon>
        <taxon>rosids</taxon>
        <taxon>malvids</taxon>
        <taxon>Malvales</taxon>
        <taxon>Dipterocarpaceae</taxon>
        <taxon>Rubroshorea</taxon>
    </lineage>
</organism>
<evidence type="ECO:0000313" key="2">
    <source>
        <dbReference type="Proteomes" id="UP001054252"/>
    </source>
</evidence>
<proteinExistence type="predicted"/>
<evidence type="ECO:0000313" key="1">
    <source>
        <dbReference type="EMBL" id="GKV33424.1"/>
    </source>
</evidence>